<dbReference type="Gene3D" id="2.60.120.10">
    <property type="entry name" value="Jelly Rolls"/>
    <property type="match status" value="1"/>
</dbReference>
<name>A0A562BND1_9BURK</name>
<protein>
    <submittedName>
        <fullName evidence="2">WxcM-like protein</fullName>
    </submittedName>
</protein>
<dbReference type="SUPFAM" id="SSF51182">
    <property type="entry name" value="RmlC-like cupins"/>
    <property type="match status" value="1"/>
</dbReference>
<dbReference type="InterPro" id="IPR014710">
    <property type="entry name" value="RmlC-like_jellyroll"/>
</dbReference>
<dbReference type="Proteomes" id="UP000318141">
    <property type="component" value="Unassembled WGS sequence"/>
</dbReference>
<evidence type="ECO:0000313" key="3">
    <source>
        <dbReference type="Proteomes" id="UP000318141"/>
    </source>
</evidence>
<reference evidence="2 3" key="1">
    <citation type="submission" date="2019-07" db="EMBL/GenBank/DDBJ databases">
        <title>Genome sequencing of lignin-degrading bacterial isolates.</title>
        <authorList>
            <person name="Gladden J."/>
        </authorList>
    </citation>
    <scope>NUCLEOTIDE SEQUENCE [LARGE SCALE GENOMIC DNA]</scope>
    <source>
        <strain evidence="2 3">J11</strain>
    </source>
</reference>
<keyword evidence="3" id="KW-1185">Reference proteome</keyword>
<evidence type="ECO:0000259" key="1">
    <source>
        <dbReference type="Pfam" id="PF05523"/>
    </source>
</evidence>
<proteinExistence type="predicted"/>
<dbReference type="InterPro" id="IPR011051">
    <property type="entry name" value="RmlC_Cupin_sf"/>
</dbReference>
<sequence length="135" mass="15800">MEIKRIALQTHGDQRGMLVALEEAKNVPFTIKRVYYLFDTKDGVRRGFHAHRNLKQLAIAVRGSVRFHLDDGFETADILLDDPGQGLLLDRMIWREMYDFSEDCVLMVLADQLYDVDDYIRDYDEFLSIAKGERR</sequence>
<feature type="domain" description="Sugar 3,4-ketoisomerase QdtA cupin" evidence="1">
    <location>
        <begin position="2"/>
        <end position="130"/>
    </location>
</feature>
<dbReference type="Pfam" id="PF05523">
    <property type="entry name" value="FdtA"/>
    <property type="match status" value="1"/>
</dbReference>
<dbReference type="AlphaFoldDB" id="A0A562BND1"/>
<dbReference type="OrthoDB" id="272049at2"/>
<evidence type="ECO:0000313" key="2">
    <source>
        <dbReference type="EMBL" id="TWG86430.1"/>
    </source>
</evidence>
<dbReference type="InterPro" id="IPR008894">
    <property type="entry name" value="QdtA_cupin_dom"/>
</dbReference>
<dbReference type="EMBL" id="VLJN01000013">
    <property type="protein sequence ID" value="TWG86430.1"/>
    <property type="molecule type" value="Genomic_DNA"/>
</dbReference>
<accession>A0A562BND1</accession>
<gene>
    <name evidence="2" type="ORF">L602_002000000350</name>
</gene>
<dbReference type="CDD" id="cd20292">
    <property type="entry name" value="cupin_QdtA-like"/>
    <property type="match status" value="1"/>
</dbReference>
<organism evidence="2 3">
    <name type="scientific">Cupriavidus gilardii J11</name>
    <dbReference type="NCBI Taxonomy" id="936133"/>
    <lineage>
        <taxon>Bacteria</taxon>
        <taxon>Pseudomonadati</taxon>
        <taxon>Pseudomonadota</taxon>
        <taxon>Betaproteobacteria</taxon>
        <taxon>Burkholderiales</taxon>
        <taxon>Burkholderiaceae</taxon>
        <taxon>Cupriavidus</taxon>
    </lineage>
</organism>
<comment type="caution">
    <text evidence="2">The sequence shown here is derived from an EMBL/GenBank/DDBJ whole genome shotgun (WGS) entry which is preliminary data.</text>
</comment>